<protein>
    <submittedName>
        <fullName evidence="8">Citrate transporter</fullName>
    </submittedName>
</protein>
<dbReference type="InterPro" id="IPR003474">
    <property type="entry name" value="Glcn_transporter"/>
</dbReference>
<evidence type="ECO:0000256" key="1">
    <source>
        <dbReference type="ARBA" id="ARBA00004141"/>
    </source>
</evidence>
<feature type="transmembrane region" description="Helical" evidence="6">
    <location>
        <begin position="97"/>
        <end position="125"/>
    </location>
</feature>
<proteinExistence type="predicted"/>
<comment type="subcellular location">
    <subcellularLocation>
        <location evidence="1">Membrane</location>
        <topology evidence="1">Multi-pass membrane protein</topology>
    </subcellularLocation>
</comment>
<feature type="transmembrane region" description="Helical" evidence="6">
    <location>
        <begin position="22"/>
        <end position="41"/>
    </location>
</feature>
<keyword evidence="5 6" id="KW-0472">Membrane</keyword>
<comment type="caution">
    <text evidence="8">The sequence shown here is derived from an EMBL/GenBank/DDBJ whole genome shotgun (WGS) entry which is preliminary data.</text>
</comment>
<dbReference type="InterPro" id="IPR014738">
    <property type="entry name" value="Citrate_transporter"/>
</dbReference>
<feature type="transmembrane region" description="Helical" evidence="6">
    <location>
        <begin position="283"/>
        <end position="301"/>
    </location>
</feature>
<evidence type="ECO:0000256" key="2">
    <source>
        <dbReference type="ARBA" id="ARBA00022448"/>
    </source>
</evidence>
<keyword evidence="9" id="KW-1185">Reference proteome</keyword>
<feature type="transmembrane region" description="Helical" evidence="6">
    <location>
        <begin position="53"/>
        <end position="77"/>
    </location>
</feature>
<accession>A0ABS3CFE1</accession>
<evidence type="ECO:0000256" key="3">
    <source>
        <dbReference type="ARBA" id="ARBA00022692"/>
    </source>
</evidence>
<dbReference type="RefSeq" id="WP_206585921.1">
    <property type="nucleotide sequence ID" value="NZ_JAFKCU010000002.1"/>
</dbReference>
<dbReference type="EMBL" id="JAFKCU010000002">
    <property type="protein sequence ID" value="MBN7815234.1"/>
    <property type="molecule type" value="Genomic_DNA"/>
</dbReference>
<keyword evidence="4 6" id="KW-1133">Transmembrane helix</keyword>
<dbReference type="PANTHER" id="PTHR30354">
    <property type="entry name" value="GNT FAMILY GLUCONATE TRANSPORTER"/>
    <property type="match status" value="1"/>
</dbReference>
<dbReference type="PANTHER" id="PTHR30354:SF26">
    <property type="entry name" value="TRANSPORTER, PUTATIVE-RELATED"/>
    <property type="match status" value="1"/>
</dbReference>
<dbReference type="InterPro" id="IPR004680">
    <property type="entry name" value="Cit_transptr-like_dom"/>
</dbReference>
<feature type="transmembrane region" description="Helical" evidence="6">
    <location>
        <begin position="373"/>
        <end position="397"/>
    </location>
</feature>
<dbReference type="Pfam" id="PF03600">
    <property type="entry name" value="CitMHS"/>
    <property type="match status" value="1"/>
</dbReference>
<evidence type="ECO:0000256" key="6">
    <source>
        <dbReference type="SAM" id="Phobius"/>
    </source>
</evidence>
<reference evidence="8 9" key="1">
    <citation type="submission" date="2021-03" db="EMBL/GenBank/DDBJ databases">
        <title>novel species isolated from a fishpond in China.</title>
        <authorList>
            <person name="Lu H."/>
            <person name="Cai Z."/>
        </authorList>
    </citation>
    <scope>NUCLEOTIDE SEQUENCE [LARGE SCALE GENOMIC DNA]</scope>
    <source>
        <strain evidence="8 9">YJ13C</strain>
    </source>
</reference>
<feature type="transmembrane region" description="Helical" evidence="6">
    <location>
        <begin position="177"/>
        <end position="196"/>
    </location>
</feature>
<feature type="transmembrane region" description="Helical" evidence="6">
    <location>
        <begin position="409"/>
        <end position="429"/>
    </location>
</feature>
<organism evidence="8 9">
    <name type="scientific">Algoriphagus pacificus</name>
    <dbReference type="NCBI Taxonomy" id="2811234"/>
    <lineage>
        <taxon>Bacteria</taxon>
        <taxon>Pseudomonadati</taxon>
        <taxon>Bacteroidota</taxon>
        <taxon>Cytophagia</taxon>
        <taxon>Cytophagales</taxon>
        <taxon>Cyclobacteriaceae</taxon>
        <taxon>Algoriphagus</taxon>
    </lineage>
</organism>
<keyword evidence="3 6" id="KW-0812">Transmembrane</keyword>
<evidence type="ECO:0000256" key="4">
    <source>
        <dbReference type="ARBA" id="ARBA00022989"/>
    </source>
</evidence>
<dbReference type="Proteomes" id="UP000664480">
    <property type="component" value="Unassembled WGS sequence"/>
</dbReference>
<dbReference type="NCBIfam" id="TIGR00784">
    <property type="entry name" value="citMHS"/>
    <property type="match status" value="1"/>
</dbReference>
<gene>
    <name evidence="8" type="ORF">J0A69_07340</name>
</gene>
<sequence>MLAFWGVVTIVMLFILVIGKKTSPVIALILIPVITGILAGFWKELPSLIGTGLLNIAPTGLMFVFAILFFGILMDAGTFDPIIDRLLAFAGNDPLKISIATAILAMLIHLDGSGAVTFLIAVPAMTPVYDRMKMSRLTLASIVALSAGTMNILPWGGPTLRASTSLNIPVTELFNPILIPVLVGLTCVLVIAYYFGLQERKNINFSGTEKHQTNQPKVSEKKELARPKLFWLNVLFVLVTISCMIFNLAPPHIVFMIAFAIALLINYPKVSEQKARIDAHAKEAMLMASILFAAGCFTGILKGTGMTEAMAGEVVNLIPEQVGRQIPLITGIFAMPASLLFDPDSFYFGILPLLSTSAEYFQASGLEVGRAAILGQMTTGFAVSPLTGSTFLLIGLAGVELGEHQKKTIPWAFLITLIMVFVAILIGAISV</sequence>
<evidence type="ECO:0000256" key="5">
    <source>
        <dbReference type="ARBA" id="ARBA00023136"/>
    </source>
</evidence>
<feature type="transmembrane region" description="Helical" evidence="6">
    <location>
        <begin position="137"/>
        <end position="157"/>
    </location>
</feature>
<evidence type="ECO:0000313" key="9">
    <source>
        <dbReference type="Proteomes" id="UP000664480"/>
    </source>
</evidence>
<feature type="domain" description="Citrate transporter-like" evidence="7">
    <location>
        <begin position="15"/>
        <end position="368"/>
    </location>
</feature>
<evidence type="ECO:0000313" key="8">
    <source>
        <dbReference type="EMBL" id="MBN7815234.1"/>
    </source>
</evidence>
<name>A0ABS3CFE1_9BACT</name>
<feature type="transmembrane region" description="Helical" evidence="6">
    <location>
        <begin position="253"/>
        <end position="271"/>
    </location>
</feature>
<keyword evidence="2" id="KW-0813">Transport</keyword>
<feature type="transmembrane region" description="Helical" evidence="6">
    <location>
        <begin position="229"/>
        <end position="247"/>
    </location>
</feature>
<evidence type="ECO:0000259" key="7">
    <source>
        <dbReference type="Pfam" id="PF03600"/>
    </source>
</evidence>